<evidence type="ECO:0000313" key="2">
    <source>
        <dbReference type="EMBL" id="KAH6599359.1"/>
    </source>
</evidence>
<proteinExistence type="predicted"/>
<dbReference type="PANTHER" id="PTHR14778:SF2">
    <property type="entry name" value="KINETOCHORE-ASSOCIATED PROTEIN DSN1 HOMOLOG"/>
    <property type="match status" value="1"/>
</dbReference>
<dbReference type="Pfam" id="PF08202">
    <property type="entry name" value="MIS13"/>
    <property type="match status" value="1"/>
</dbReference>
<sequence>MPPSTEQQVLSDKGFVFTVKRKRNDEQVQSTTQTVVLEKQKEYPEGVQVKRLHNGETCVDMTLPILATDTPKIIKNKEFREGGGRRRRSSMGMRGKRVSSFNSNTFGMPHETIASEEYYRLLDAEQSDPVRMRQLLVWCAHKAMNDIPNRLSNGSASTDLLVREIQTEIISALHQRKINISWYQRPVDSSEVSNDSSSQSKSGKLPHPANLDHASNIALFHKQQEAYKQEEEHWKLVISRHNKEHEILKAADAQNAIISYNISDILPFLTPRYESVVKSKLSNELADFSREMSSDMLLNVHHLQDTVHRCQIASESLGESCESTYARMLRAFELQDVQEGKSVDPVDLLKLFSQASTASVPILPNAALAPANTAPTI</sequence>
<feature type="compositionally biased region" description="Low complexity" evidence="1">
    <location>
        <begin position="189"/>
        <end position="202"/>
    </location>
</feature>
<feature type="region of interest" description="Disordered" evidence="1">
    <location>
        <begin position="81"/>
        <end position="103"/>
    </location>
</feature>
<feature type="region of interest" description="Disordered" evidence="1">
    <location>
        <begin position="188"/>
        <end position="208"/>
    </location>
</feature>
<evidence type="ECO:0000256" key="1">
    <source>
        <dbReference type="SAM" id="MobiDB-lite"/>
    </source>
</evidence>
<dbReference type="PANTHER" id="PTHR14778">
    <property type="entry name" value="KINETOCHORE-ASSOCIATED PROTEIN DSN1 HOMOLOG"/>
    <property type="match status" value="1"/>
</dbReference>
<evidence type="ECO:0008006" key="4">
    <source>
        <dbReference type="Google" id="ProtNLM"/>
    </source>
</evidence>
<dbReference type="InterPro" id="IPR013218">
    <property type="entry name" value="Dsn1/Mis13"/>
</dbReference>
<comment type="caution">
    <text evidence="2">The sequence shown here is derived from an EMBL/GenBank/DDBJ whole genome shotgun (WGS) entry which is preliminary data.</text>
</comment>
<feature type="compositionally biased region" description="Basic residues" evidence="1">
    <location>
        <begin position="85"/>
        <end position="97"/>
    </location>
</feature>
<reference evidence="2 3" key="1">
    <citation type="submission" date="2021-02" db="EMBL/GenBank/DDBJ databases">
        <title>Variation within the Batrachochytrium salamandrivorans European outbreak.</title>
        <authorList>
            <person name="Kelly M."/>
            <person name="Pasmans F."/>
            <person name="Shea T.P."/>
            <person name="Munoz J.F."/>
            <person name="Carranza S."/>
            <person name="Cuomo C.A."/>
            <person name="Martel A."/>
        </authorList>
    </citation>
    <scope>NUCLEOTIDE SEQUENCE [LARGE SCALE GENOMIC DNA]</scope>
    <source>
        <strain evidence="2 3">AMFP18/2</strain>
    </source>
</reference>
<name>A0ABQ8FMD7_9FUNG</name>
<evidence type="ECO:0000313" key="3">
    <source>
        <dbReference type="Proteomes" id="UP001648503"/>
    </source>
</evidence>
<gene>
    <name evidence="2" type="ORF">BASA50_003056</name>
</gene>
<dbReference type="EMBL" id="JAFCIX010000066">
    <property type="protein sequence ID" value="KAH6599359.1"/>
    <property type="molecule type" value="Genomic_DNA"/>
</dbReference>
<organism evidence="2 3">
    <name type="scientific">Batrachochytrium salamandrivorans</name>
    <dbReference type="NCBI Taxonomy" id="1357716"/>
    <lineage>
        <taxon>Eukaryota</taxon>
        <taxon>Fungi</taxon>
        <taxon>Fungi incertae sedis</taxon>
        <taxon>Chytridiomycota</taxon>
        <taxon>Chytridiomycota incertae sedis</taxon>
        <taxon>Chytridiomycetes</taxon>
        <taxon>Rhizophydiales</taxon>
        <taxon>Rhizophydiales incertae sedis</taxon>
        <taxon>Batrachochytrium</taxon>
    </lineage>
</organism>
<accession>A0ABQ8FMD7</accession>
<dbReference type="Proteomes" id="UP001648503">
    <property type="component" value="Unassembled WGS sequence"/>
</dbReference>
<protein>
    <recommendedName>
        <fullName evidence="4">Kinetochore protein Mis13/DSN1</fullName>
    </recommendedName>
</protein>
<keyword evidence="3" id="KW-1185">Reference proteome</keyword>